<feature type="compositionally biased region" description="Basic and acidic residues" evidence="5">
    <location>
        <begin position="389"/>
        <end position="404"/>
    </location>
</feature>
<comment type="subcellular location">
    <subcellularLocation>
        <location evidence="1">Golgi apparatus</location>
    </subcellularLocation>
</comment>
<organism evidence="7 8">
    <name type="scientific">Lachnellula willkommii</name>
    <dbReference type="NCBI Taxonomy" id="215461"/>
    <lineage>
        <taxon>Eukaryota</taxon>
        <taxon>Fungi</taxon>
        <taxon>Dikarya</taxon>
        <taxon>Ascomycota</taxon>
        <taxon>Pezizomycotina</taxon>
        <taxon>Leotiomycetes</taxon>
        <taxon>Helotiales</taxon>
        <taxon>Lachnaceae</taxon>
        <taxon>Lachnellula</taxon>
    </lineage>
</organism>
<evidence type="ECO:0000256" key="4">
    <source>
        <dbReference type="SAM" id="Coils"/>
    </source>
</evidence>
<dbReference type="Pfam" id="PF12329">
    <property type="entry name" value="TMF_DNA_bd"/>
    <property type="match status" value="1"/>
</dbReference>
<feature type="region of interest" description="Disordered" evidence="5">
    <location>
        <begin position="646"/>
        <end position="667"/>
    </location>
</feature>
<evidence type="ECO:0000256" key="3">
    <source>
        <dbReference type="ARBA" id="ARBA00023054"/>
    </source>
</evidence>
<feature type="compositionally biased region" description="Basic and acidic residues" evidence="5">
    <location>
        <begin position="344"/>
        <end position="382"/>
    </location>
</feature>
<feature type="compositionally biased region" description="Polar residues" evidence="5">
    <location>
        <begin position="100"/>
        <end position="124"/>
    </location>
</feature>
<evidence type="ECO:0000259" key="6">
    <source>
        <dbReference type="Pfam" id="PF12325"/>
    </source>
</evidence>
<accession>A0A559M7C2</accession>
<protein>
    <submittedName>
        <fullName evidence="7">TATA element modulatory factor</fullName>
    </submittedName>
</protein>
<dbReference type="AlphaFoldDB" id="A0A559M7C2"/>
<feature type="region of interest" description="Disordered" evidence="5">
    <location>
        <begin position="27"/>
        <end position="226"/>
    </location>
</feature>
<keyword evidence="2" id="KW-0333">Golgi apparatus</keyword>
<feature type="coiled-coil region" evidence="4">
    <location>
        <begin position="514"/>
        <end position="615"/>
    </location>
</feature>
<dbReference type="GO" id="GO:0005794">
    <property type="term" value="C:Golgi apparatus"/>
    <property type="evidence" value="ECO:0007669"/>
    <property type="project" value="UniProtKB-SubCell"/>
</dbReference>
<sequence length="882" mass="97812">MAAPSKQSSSRWGSFLQQAVAGVESRLDTILAEGDEATTPTPAKKPTPTPATTATAKSESVSRTSSTSNRTNDRLQERLARAIAAKNSAQKGEKADPLTLSATPSRTGSPVTATNSPRQSTDAGSRSIDGKDAGDKPASEPMGDDSQPDSRPSVDTPSIAVQPGSPRIQPTDHEQETNGLGTKAETEASPRPSGESTRSSIPRASTDSTRTQGSLPRSSTEVHDTELLETVEAALKSPEEYDALLKQLQSDFEKSELQRQEEVHDYIERIDALQSKLQYLAKESVEAARKASSAAPAGSLEKKLADKEQQVALLMEEGQSLSKKELTHMTTIKKLRAKIQENNKEISEAKTKQEKAEKDAASVTERLKRAQASERQLGEKQKQIAQLQRDVESLKSERDAKDSTIADLRQQLEEAATQEKEAENKRANEALDVERRKVADLEEDLANLSIEKSLVSDRSQSQIKELREKMDKDAERARVAELEMKTEQQMLESKLEVMRARAEEVSSGITGDAQAKLLRQIETLQSQYAVASENWQGIEASLVARATNLEKERDEAAKREADIRRKAREVTLKAKRNEEELEETRSKLPSFEQELAEHKSKLDTLQKKAEASEFALIEARAVFDQEKQAWQMELLQRVEEERHKWQEEASGSLGHSRAESPVPSQRRGLTTEFLGLQNLQMKRTSARSITSSDQPSAFHGRRPSTLPLGRISGNGTPTRQDSAQSYKDNGECIDTPSIHTTDHDQDDFFENNISTSPHQTINDMISVSTAGAGPTVQLVERMSSAVRRLESEKVATKEDLARLSAQRDEARAEIVALMREVQAKRDAETKVGELEKEMGSMNDRYQTTLEMLGEKSEMVDELKSDIDDIKAMYRELVERTVK</sequence>
<feature type="region of interest" description="Disordered" evidence="5">
    <location>
        <begin position="344"/>
        <end position="408"/>
    </location>
</feature>
<dbReference type="InterPro" id="IPR052602">
    <property type="entry name" value="Growth_transcription_reg"/>
</dbReference>
<keyword evidence="8" id="KW-1185">Reference proteome</keyword>
<evidence type="ECO:0000256" key="1">
    <source>
        <dbReference type="ARBA" id="ARBA00004555"/>
    </source>
</evidence>
<feature type="region of interest" description="Disordered" evidence="5">
    <location>
        <begin position="680"/>
        <end position="726"/>
    </location>
</feature>
<feature type="compositionally biased region" description="Polar residues" evidence="5">
    <location>
        <begin position="713"/>
        <end position="726"/>
    </location>
</feature>
<dbReference type="InterPro" id="IPR022092">
    <property type="entry name" value="TMF_DNA-bd"/>
</dbReference>
<keyword evidence="3 4" id="KW-0175">Coiled coil</keyword>
<evidence type="ECO:0000256" key="2">
    <source>
        <dbReference type="ARBA" id="ARBA00023034"/>
    </source>
</evidence>
<dbReference type="InterPro" id="IPR022091">
    <property type="entry name" value="TMF_TATA-bd"/>
</dbReference>
<evidence type="ECO:0000313" key="7">
    <source>
        <dbReference type="EMBL" id="TVY88866.1"/>
    </source>
</evidence>
<evidence type="ECO:0000313" key="8">
    <source>
        <dbReference type="Proteomes" id="UP000315522"/>
    </source>
</evidence>
<gene>
    <name evidence="7" type="primary">TMF1</name>
    <name evidence="7" type="ORF">LAWI1_G003091</name>
</gene>
<dbReference type="GO" id="GO:0005783">
    <property type="term" value="C:endoplasmic reticulum"/>
    <property type="evidence" value="ECO:0007669"/>
    <property type="project" value="TreeGrafter"/>
</dbReference>
<feature type="compositionally biased region" description="Basic and acidic residues" evidence="5">
    <location>
        <begin position="128"/>
        <end position="138"/>
    </location>
</feature>
<name>A0A559M7C2_9HELO</name>
<feature type="compositionally biased region" description="Polar residues" evidence="5">
    <location>
        <begin position="194"/>
        <end position="219"/>
    </location>
</feature>
<feature type="compositionally biased region" description="Polar residues" evidence="5">
    <location>
        <begin position="680"/>
        <end position="695"/>
    </location>
</feature>
<reference evidence="7 8" key="1">
    <citation type="submission" date="2018-05" db="EMBL/GenBank/DDBJ databases">
        <title>Genome sequencing and assembly of the regulated plant pathogen Lachnellula willkommii and related sister species for the development of diagnostic species identification markers.</title>
        <authorList>
            <person name="Giroux E."/>
            <person name="Bilodeau G."/>
        </authorList>
    </citation>
    <scope>NUCLEOTIDE SEQUENCE [LARGE SCALE GENOMIC DNA]</scope>
    <source>
        <strain evidence="7 8">CBS 172.35</strain>
    </source>
</reference>
<comment type="caution">
    <text evidence="7">The sequence shown here is derived from an EMBL/GenBank/DDBJ whole genome shotgun (WGS) entry which is preliminary data.</text>
</comment>
<dbReference type="PANTHER" id="PTHR46515">
    <property type="entry name" value="TATA ELEMENT MODULATORY FACTOR TMF1"/>
    <property type="match status" value="1"/>
</dbReference>
<feature type="domain" description="TATA element modulatory factor 1 TATA binding" evidence="6">
    <location>
        <begin position="766"/>
        <end position="879"/>
    </location>
</feature>
<evidence type="ECO:0000256" key="5">
    <source>
        <dbReference type="SAM" id="MobiDB-lite"/>
    </source>
</evidence>
<dbReference type="Proteomes" id="UP000315522">
    <property type="component" value="Unassembled WGS sequence"/>
</dbReference>
<feature type="compositionally biased region" description="Low complexity" evidence="5">
    <location>
        <begin position="50"/>
        <end position="70"/>
    </location>
</feature>
<proteinExistence type="predicted"/>
<feature type="compositionally biased region" description="Basic and acidic residues" evidence="5">
    <location>
        <begin position="71"/>
        <end position="80"/>
    </location>
</feature>
<feature type="coiled-coil region" evidence="4">
    <location>
        <begin position="779"/>
        <end position="879"/>
    </location>
</feature>
<dbReference type="EMBL" id="QGML01001517">
    <property type="protein sequence ID" value="TVY88866.1"/>
    <property type="molecule type" value="Genomic_DNA"/>
</dbReference>
<dbReference type="Pfam" id="PF12325">
    <property type="entry name" value="TMF_TATA_bd"/>
    <property type="match status" value="1"/>
</dbReference>
<dbReference type="PANTHER" id="PTHR46515:SF1">
    <property type="entry name" value="TATA ELEMENT MODULATORY FACTOR"/>
    <property type="match status" value="1"/>
</dbReference>